<dbReference type="InterPro" id="IPR010998">
    <property type="entry name" value="Integrase_recombinase_N"/>
</dbReference>
<dbReference type="Gene3D" id="1.10.443.10">
    <property type="entry name" value="Intergrase catalytic core"/>
    <property type="match status" value="1"/>
</dbReference>
<name>A0AAW0AJN5_9AGAR</name>
<dbReference type="InterPro" id="IPR013762">
    <property type="entry name" value="Integrase-like_cat_sf"/>
</dbReference>
<dbReference type="EMBL" id="JAWWNJ010000062">
    <property type="protein sequence ID" value="KAK7012906.1"/>
    <property type="molecule type" value="Genomic_DNA"/>
</dbReference>
<dbReference type="SUPFAM" id="SSF56349">
    <property type="entry name" value="DNA breaking-rejoining enzymes"/>
    <property type="match status" value="1"/>
</dbReference>
<dbReference type="Proteomes" id="UP001362999">
    <property type="component" value="Unassembled WGS sequence"/>
</dbReference>
<dbReference type="InterPro" id="IPR011010">
    <property type="entry name" value="DNA_brk_join_enz"/>
</dbReference>
<keyword evidence="4" id="KW-1185">Reference proteome</keyword>
<sequence>PSALRPRCFADQRLYKWKPLYSRSDRDNLPKADLELVTTVASHAWADGTLGTYGSGLLLFHSYCDSRAIPESARAPASADLLAGFLATAAGNYAGKTLENYFAGVRAWHILHGVPWLPNRDECDALLRAATSLQPKSSHKKKRQPYLIETIEHILAHLDLSTPFDAAVASCLTAAFYSCARIGEVTVKSLQTFNSRIHVKPSNVREERNSNGLSMTVFAIPVTKANPDGEDVYFAAHPGISDPVALFQNHRRINNPPHDSHLFAYKHGKALRPLTKPAFIARLHKASRAAGIDPLQGHGIRIGSTLFYLLRGTPFDVVRTIGRWSSDAFLLYLRKHAQIMAPYMQANPDLHADFIRISMPPIR</sequence>
<dbReference type="Gene3D" id="1.10.150.130">
    <property type="match status" value="1"/>
</dbReference>
<gene>
    <name evidence="3" type="ORF">R3P38DRAFT_2441467</name>
</gene>
<proteinExistence type="predicted"/>
<evidence type="ECO:0000313" key="4">
    <source>
        <dbReference type="Proteomes" id="UP001362999"/>
    </source>
</evidence>
<keyword evidence="1" id="KW-0238">DNA-binding</keyword>
<comment type="caution">
    <text evidence="3">The sequence shown here is derived from an EMBL/GenBank/DDBJ whole genome shotgun (WGS) entry which is preliminary data.</text>
</comment>
<dbReference type="GO" id="GO:0006310">
    <property type="term" value="P:DNA recombination"/>
    <property type="evidence" value="ECO:0007669"/>
    <property type="project" value="UniProtKB-KW"/>
</dbReference>
<evidence type="ECO:0000313" key="3">
    <source>
        <dbReference type="EMBL" id="KAK7012906.1"/>
    </source>
</evidence>
<dbReference type="GO" id="GO:0003677">
    <property type="term" value="F:DNA binding"/>
    <property type="evidence" value="ECO:0007669"/>
    <property type="project" value="UniProtKB-KW"/>
</dbReference>
<evidence type="ECO:0008006" key="5">
    <source>
        <dbReference type="Google" id="ProtNLM"/>
    </source>
</evidence>
<dbReference type="AlphaFoldDB" id="A0AAW0AJN5"/>
<dbReference type="InterPro" id="IPR052925">
    <property type="entry name" value="Phage_Integrase-like_Recomb"/>
</dbReference>
<dbReference type="GO" id="GO:0015074">
    <property type="term" value="P:DNA integration"/>
    <property type="evidence" value="ECO:0007669"/>
    <property type="project" value="InterPro"/>
</dbReference>
<accession>A0AAW0AJN5</accession>
<feature type="non-terminal residue" evidence="3">
    <location>
        <position position="363"/>
    </location>
</feature>
<feature type="non-terminal residue" evidence="3">
    <location>
        <position position="1"/>
    </location>
</feature>
<evidence type="ECO:0000256" key="1">
    <source>
        <dbReference type="ARBA" id="ARBA00023125"/>
    </source>
</evidence>
<dbReference type="SUPFAM" id="SSF47823">
    <property type="entry name" value="lambda integrase-like, N-terminal domain"/>
    <property type="match status" value="1"/>
</dbReference>
<dbReference type="PANTHER" id="PTHR34605">
    <property type="entry name" value="PHAGE_INTEGRASE DOMAIN-CONTAINING PROTEIN"/>
    <property type="match status" value="1"/>
</dbReference>
<reference evidence="3 4" key="1">
    <citation type="journal article" date="2024" name="J Genomics">
        <title>Draft genome sequencing and assembly of Favolaschia claudopus CIRM-BRFM 2984 isolated from oak limbs.</title>
        <authorList>
            <person name="Navarro D."/>
            <person name="Drula E."/>
            <person name="Chaduli D."/>
            <person name="Cazenave R."/>
            <person name="Ahrendt S."/>
            <person name="Wang J."/>
            <person name="Lipzen A."/>
            <person name="Daum C."/>
            <person name="Barry K."/>
            <person name="Grigoriev I.V."/>
            <person name="Favel A."/>
            <person name="Rosso M.N."/>
            <person name="Martin F."/>
        </authorList>
    </citation>
    <scope>NUCLEOTIDE SEQUENCE [LARGE SCALE GENOMIC DNA]</scope>
    <source>
        <strain evidence="3 4">CIRM-BRFM 2984</strain>
    </source>
</reference>
<protein>
    <recommendedName>
        <fullName evidence="5">Tyr recombinase domain-containing protein</fullName>
    </recommendedName>
</protein>
<dbReference type="PANTHER" id="PTHR34605:SF3">
    <property type="entry name" value="P CELL-TYPE AGGLUTINATION PROTEIN MAP4-LIKE-RELATED"/>
    <property type="match status" value="1"/>
</dbReference>
<keyword evidence="2" id="KW-0233">DNA recombination</keyword>
<organism evidence="3 4">
    <name type="scientific">Favolaschia claudopus</name>
    <dbReference type="NCBI Taxonomy" id="2862362"/>
    <lineage>
        <taxon>Eukaryota</taxon>
        <taxon>Fungi</taxon>
        <taxon>Dikarya</taxon>
        <taxon>Basidiomycota</taxon>
        <taxon>Agaricomycotina</taxon>
        <taxon>Agaricomycetes</taxon>
        <taxon>Agaricomycetidae</taxon>
        <taxon>Agaricales</taxon>
        <taxon>Marasmiineae</taxon>
        <taxon>Mycenaceae</taxon>
        <taxon>Favolaschia</taxon>
    </lineage>
</organism>
<evidence type="ECO:0000256" key="2">
    <source>
        <dbReference type="ARBA" id="ARBA00023172"/>
    </source>
</evidence>